<dbReference type="EC" id="3.4.21.53" evidence="9 10"/>
<organism evidence="17 18">
    <name type="scientific">Massiliimalia timonensis</name>
    <dbReference type="NCBI Taxonomy" id="1987501"/>
    <lineage>
        <taxon>Bacteria</taxon>
        <taxon>Bacillati</taxon>
        <taxon>Bacillota</taxon>
        <taxon>Clostridia</taxon>
        <taxon>Eubacteriales</taxon>
        <taxon>Oscillospiraceae</taxon>
        <taxon>Massiliimalia</taxon>
    </lineage>
</organism>
<dbReference type="InterPro" id="IPR027543">
    <property type="entry name" value="Lon_bac"/>
</dbReference>
<comment type="function">
    <text evidence="9">ATP-dependent serine protease that mediates the selective degradation of mutant and abnormal proteins as well as certain short-lived regulatory proteins. Required for cellular homeostasis and for survival from DNA damage and developmental changes induced by stress. Degrades polypeptides processively to yield small peptide fragments that are 5 to 10 amino acids long. Binds to DNA in a double-stranded, site-specific manner.</text>
</comment>
<dbReference type="FunFam" id="3.40.50.300:FF:000382">
    <property type="entry name" value="Lon protease homolog 2, peroxisomal"/>
    <property type="match status" value="1"/>
</dbReference>
<keyword evidence="7 9" id="KW-0067">ATP-binding</keyword>
<comment type="caution">
    <text evidence="17">The sequence shown here is derived from an EMBL/GenBank/DDBJ whole genome shotgun (WGS) entry which is preliminary data.</text>
</comment>
<dbReference type="InterPro" id="IPR003111">
    <property type="entry name" value="Lon_prtase_N"/>
</dbReference>
<evidence type="ECO:0000313" key="18">
    <source>
        <dbReference type="Proteomes" id="UP000632659"/>
    </source>
</evidence>
<evidence type="ECO:0000256" key="8">
    <source>
        <dbReference type="ARBA" id="ARBA00023016"/>
    </source>
</evidence>
<evidence type="ECO:0000256" key="10">
    <source>
        <dbReference type="PIRNR" id="PIRNR001174"/>
    </source>
</evidence>
<dbReference type="GO" id="GO:0034605">
    <property type="term" value="P:cellular response to heat"/>
    <property type="evidence" value="ECO:0007669"/>
    <property type="project" value="UniProtKB-UniRule"/>
</dbReference>
<evidence type="ECO:0000256" key="2">
    <source>
        <dbReference type="ARBA" id="ARBA00022490"/>
    </source>
</evidence>
<dbReference type="CDD" id="cd19500">
    <property type="entry name" value="RecA-like_Lon"/>
    <property type="match status" value="1"/>
</dbReference>
<dbReference type="Gene3D" id="1.20.5.5270">
    <property type="match status" value="1"/>
</dbReference>
<dbReference type="Gene3D" id="1.10.8.60">
    <property type="match status" value="1"/>
</dbReference>
<dbReference type="GO" id="GO:0006515">
    <property type="term" value="P:protein quality control for misfolded or incompletely synthesized proteins"/>
    <property type="evidence" value="ECO:0007669"/>
    <property type="project" value="UniProtKB-UniRule"/>
</dbReference>
<dbReference type="SUPFAM" id="SSF52540">
    <property type="entry name" value="P-loop containing nucleoside triphosphate hydrolases"/>
    <property type="match status" value="1"/>
</dbReference>
<evidence type="ECO:0000256" key="3">
    <source>
        <dbReference type="ARBA" id="ARBA00022670"/>
    </source>
</evidence>
<dbReference type="PROSITE" id="PS51787">
    <property type="entry name" value="LON_N"/>
    <property type="match status" value="1"/>
</dbReference>
<comment type="similarity">
    <text evidence="9 10 13 14">Belongs to the peptidase S16 family.</text>
</comment>
<protein>
    <recommendedName>
        <fullName evidence="9 10">Lon protease</fullName>
        <ecNumber evidence="9 10">3.4.21.53</ecNumber>
    </recommendedName>
    <alternativeName>
        <fullName evidence="9">ATP-dependent protease La</fullName>
    </alternativeName>
</protein>
<dbReference type="InterPro" id="IPR004815">
    <property type="entry name" value="Lon_bac/euk-typ"/>
</dbReference>
<dbReference type="SUPFAM" id="SSF88697">
    <property type="entry name" value="PUA domain-like"/>
    <property type="match status" value="1"/>
</dbReference>
<feature type="domain" description="Lon N-terminal" evidence="16">
    <location>
        <begin position="12"/>
        <end position="208"/>
    </location>
</feature>
<dbReference type="GO" id="GO:0005524">
    <property type="term" value="F:ATP binding"/>
    <property type="evidence" value="ECO:0007669"/>
    <property type="project" value="UniProtKB-UniRule"/>
</dbReference>
<evidence type="ECO:0000256" key="4">
    <source>
        <dbReference type="ARBA" id="ARBA00022741"/>
    </source>
</evidence>
<keyword evidence="5 9" id="KW-0378">Hydrolase</keyword>
<evidence type="ECO:0000256" key="1">
    <source>
        <dbReference type="ARBA" id="ARBA00004496"/>
    </source>
</evidence>
<dbReference type="GO" id="GO:0043565">
    <property type="term" value="F:sequence-specific DNA binding"/>
    <property type="evidence" value="ECO:0007669"/>
    <property type="project" value="UniProtKB-UniRule"/>
</dbReference>
<keyword evidence="18" id="KW-1185">Reference proteome</keyword>
<dbReference type="NCBIfam" id="TIGR00763">
    <property type="entry name" value="lon"/>
    <property type="match status" value="1"/>
</dbReference>
<keyword evidence="8 9" id="KW-0346">Stress response</keyword>
<dbReference type="RefSeq" id="WP_093987858.1">
    <property type="nucleotide sequence ID" value="NZ_FYDD01000002.1"/>
</dbReference>
<dbReference type="InterPro" id="IPR046336">
    <property type="entry name" value="Lon_prtase_N_sf"/>
</dbReference>
<evidence type="ECO:0000256" key="7">
    <source>
        <dbReference type="ARBA" id="ARBA00022840"/>
    </source>
</evidence>
<feature type="binding site" evidence="9 12">
    <location>
        <begin position="361"/>
        <end position="368"/>
    </location>
    <ligand>
        <name>ATP</name>
        <dbReference type="ChEBI" id="CHEBI:30616"/>
    </ligand>
</feature>
<dbReference type="InterPro" id="IPR008269">
    <property type="entry name" value="Lon_proteolytic"/>
</dbReference>
<dbReference type="InterPro" id="IPR054594">
    <property type="entry name" value="Lon_lid"/>
</dbReference>
<dbReference type="Gene3D" id="1.20.58.1480">
    <property type="match status" value="1"/>
</dbReference>
<dbReference type="Pfam" id="PF22667">
    <property type="entry name" value="Lon_lid"/>
    <property type="match status" value="1"/>
</dbReference>
<dbReference type="GO" id="GO:0016887">
    <property type="term" value="F:ATP hydrolysis activity"/>
    <property type="evidence" value="ECO:0007669"/>
    <property type="project" value="UniProtKB-UniRule"/>
</dbReference>
<keyword evidence="4 9" id="KW-0547">Nucleotide-binding</keyword>
<keyword evidence="2 9" id="KW-0963">Cytoplasm</keyword>
<evidence type="ECO:0000313" key="17">
    <source>
        <dbReference type="EMBL" id="MBC8611962.1"/>
    </source>
</evidence>
<dbReference type="InterPro" id="IPR008268">
    <property type="entry name" value="Peptidase_S16_AS"/>
</dbReference>
<dbReference type="PIRSF" id="PIRSF001174">
    <property type="entry name" value="Lon_proteas"/>
    <property type="match status" value="1"/>
</dbReference>
<dbReference type="EMBL" id="JACRTL010000009">
    <property type="protein sequence ID" value="MBC8611962.1"/>
    <property type="molecule type" value="Genomic_DNA"/>
</dbReference>
<proteinExistence type="evidence at transcript level"/>
<accession>A0A8J6PCQ3</accession>
<evidence type="ECO:0000256" key="13">
    <source>
        <dbReference type="PROSITE-ProRule" id="PRU01122"/>
    </source>
</evidence>
<dbReference type="AlphaFoldDB" id="A0A8J6PCQ3"/>
<dbReference type="PROSITE" id="PS01046">
    <property type="entry name" value="LON_SER"/>
    <property type="match status" value="1"/>
</dbReference>
<dbReference type="HAMAP" id="MF_01973">
    <property type="entry name" value="lon_bact"/>
    <property type="match status" value="1"/>
</dbReference>
<sequence>MKRFEVENTVIMPALAMRGLVMMEKMSLHFDVGRKKSMLALQQAMAGDKQIFLTAQKDVLVDDPKEKDLYAVGVVAVIKQMLKGQEGVVHVMVEGLYRAKMVELLEESPALVAEVKEIPVSKRRTVAVEEMEAMMRVIKSLFESYSLLVPKMSKEIILEALGQDTAEGLFESVVYNIMLPFEDRQLLLEANSSYKRLKLLSEVLQRESQVLALERNIYEQVKEQMDKNQRDYFLREQLRVISNELGETDDAREDIETLMDQISAIEHISDDDREKLYKEADRLAKCPPQSQEANVIRTYLETCLELPWDNVTKDTLDLKRAQRILNQDHYGLDKVKERILEILAVRKLSPEMKGQIICLVGPPGVGKTSIGRSIARTMGREYVRLSLGGVRDESDIRGHRKTYVGAMPGRIINALKQAKVRNPLILLDEIDKMGADFKGDPSAAMLEVLDSEQNSTFRDHYIELPFDLSEVLFITTANDLSTIPAPLLDRMEVIELSSYTREEKFQIAKKYLVPKQVKKHGLTAKDISFGQEGVYTLIDRYTREAGVRKLERAVASVCRKTAKKKLSDGFKKVTVNAKALEEMLGPKKYAVTQAAQEDRVGAVTGLAWTSVGGETLEIEVGVYEGTGKIQITGNLGTVMQESAKIAVSYVRGIAKEYGIPADFYKTMDIHIHAPEGAVPKDGPSAGVTMTTALVSALSGIPVRHDVAMTGEISLRGRVMQIGGLKEKSIAAFRAGIHTVVIPQENKPDIAEFDETIQKGLHFVPVRTIREVLDVALTQPEKPQETLPDLVMLGAEPEAVPVISC</sequence>
<dbReference type="SMART" id="SM00464">
    <property type="entry name" value="LON"/>
    <property type="match status" value="1"/>
</dbReference>
<evidence type="ECO:0000256" key="11">
    <source>
        <dbReference type="PIRSR" id="PIRSR001174-1"/>
    </source>
</evidence>
<dbReference type="InterPro" id="IPR020568">
    <property type="entry name" value="Ribosomal_Su5_D2-typ_SF"/>
</dbReference>
<feature type="domain" description="Lon proteolytic" evidence="15">
    <location>
        <begin position="597"/>
        <end position="778"/>
    </location>
</feature>
<keyword evidence="6 9" id="KW-0720">Serine protease</keyword>
<dbReference type="Pfam" id="PF00004">
    <property type="entry name" value="AAA"/>
    <property type="match status" value="1"/>
</dbReference>
<dbReference type="Pfam" id="PF02190">
    <property type="entry name" value="LON_substr_bdg"/>
    <property type="match status" value="1"/>
</dbReference>
<dbReference type="InterPro" id="IPR003593">
    <property type="entry name" value="AAA+_ATPase"/>
</dbReference>
<evidence type="ECO:0000256" key="5">
    <source>
        <dbReference type="ARBA" id="ARBA00022801"/>
    </source>
</evidence>
<reference evidence="17" key="1">
    <citation type="submission" date="2020-08" db="EMBL/GenBank/DDBJ databases">
        <title>Genome public.</title>
        <authorList>
            <person name="Liu C."/>
            <person name="Sun Q."/>
        </authorList>
    </citation>
    <scope>NUCLEOTIDE SEQUENCE</scope>
    <source>
        <strain evidence="17">NSJ-15</strain>
    </source>
</reference>
<dbReference type="Gene3D" id="3.40.50.300">
    <property type="entry name" value="P-loop containing nucleotide triphosphate hydrolases"/>
    <property type="match status" value="1"/>
</dbReference>
<dbReference type="Pfam" id="PF05362">
    <property type="entry name" value="Lon_C"/>
    <property type="match status" value="1"/>
</dbReference>
<feature type="active site" evidence="9 11">
    <location>
        <position position="727"/>
    </location>
</feature>
<dbReference type="SMART" id="SM00382">
    <property type="entry name" value="AAA"/>
    <property type="match status" value="1"/>
</dbReference>
<dbReference type="SUPFAM" id="SSF54211">
    <property type="entry name" value="Ribosomal protein S5 domain 2-like"/>
    <property type="match status" value="1"/>
</dbReference>
<dbReference type="InterPro" id="IPR014721">
    <property type="entry name" value="Ribsml_uS5_D2-typ_fold_subgr"/>
</dbReference>
<comment type="catalytic activity">
    <reaction evidence="9 10 13">
        <text>Hydrolysis of proteins in presence of ATP.</text>
        <dbReference type="EC" id="3.4.21.53"/>
    </reaction>
</comment>
<dbReference type="GO" id="GO:0005737">
    <property type="term" value="C:cytoplasm"/>
    <property type="evidence" value="ECO:0007669"/>
    <property type="project" value="UniProtKB-SubCell"/>
</dbReference>
<comment type="subcellular location">
    <subcellularLocation>
        <location evidence="1 9 10">Cytoplasm</location>
    </subcellularLocation>
</comment>
<dbReference type="PRINTS" id="PR00830">
    <property type="entry name" value="ENDOLAPTASE"/>
</dbReference>
<name>A0A8J6PCQ3_9FIRM</name>
<evidence type="ECO:0000256" key="9">
    <source>
        <dbReference type="HAMAP-Rule" id="MF_01973"/>
    </source>
</evidence>
<evidence type="ECO:0000259" key="15">
    <source>
        <dbReference type="PROSITE" id="PS51786"/>
    </source>
</evidence>
<evidence type="ECO:0000256" key="6">
    <source>
        <dbReference type="ARBA" id="ARBA00022825"/>
    </source>
</evidence>
<feature type="active site" evidence="9 11">
    <location>
        <position position="684"/>
    </location>
</feature>
<comment type="induction">
    <text evidence="9">By heat shock.</text>
</comment>
<dbReference type="InterPro" id="IPR027065">
    <property type="entry name" value="Lon_Prtase"/>
</dbReference>
<keyword evidence="3 9" id="KW-0645">Protease</keyword>
<dbReference type="GO" id="GO:0004176">
    <property type="term" value="F:ATP-dependent peptidase activity"/>
    <property type="evidence" value="ECO:0007669"/>
    <property type="project" value="UniProtKB-UniRule"/>
</dbReference>
<dbReference type="Gene3D" id="3.30.230.10">
    <property type="match status" value="1"/>
</dbReference>
<dbReference type="OrthoDB" id="9803599at2"/>
<dbReference type="InterPro" id="IPR003959">
    <property type="entry name" value="ATPase_AAA_core"/>
</dbReference>
<gene>
    <name evidence="9 17" type="primary">lon</name>
    <name evidence="17" type="ORF">H8702_12760</name>
</gene>
<dbReference type="PANTHER" id="PTHR10046">
    <property type="entry name" value="ATP DEPENDENT LON PROTEASE FAMILY MEMBER"/>
    <property type="match status" value="1"/>
</dbReference>
<comment type="subunit">
    <text evidence="9 10">Homohexamer. Organized in a ring with a central cavity.</text>
</comment>
<evidence type="ECO:0000256" key="12">
    <source>
        <dbReference type="PIRSR" id="PIRSR001174-2"/>
    </source>
</evidence>
<dbReference type="Gene3D" id="2.30.130.40">
    <property type="entry name" value="LON domain-like"/>
    <property type="match status" value="1"/>
</dbReference>
<dbReference type="InterPro" id="IPR027417">
    <property type="entry name" value="P-loop_NTPase"/>
</dbReference>
<evidence type="ECO:0000256" key="14">
    <source>
        <dbReference type="RuleBase" id="RU000591"/>
    </source>
</evidence>
<dbReference type="Proteomes" id="UP000632659">
    <property type="component" value="Unassembled WGS sequence"/>
</dbReference>
<dbReference type="InterPro" id="IPR015947">
    <property type="entry name" value="PUA-like_sf"/>
</dbReference>
<evidence type="ECO:0000259" key="16">
    <source>
        <dbReference type="PROSITE" id="PS51787"/>
    </source>
</evidence>
<dbReference type="GO" id="GO:0004252">
    <property type="term" value="F:serine-type endopeptidase activity"/>
    <property type="evidence" value="ECO:0007669"/>
    <property type="project" value="UniProtKB-UniRule"/>
</dbReference>
<dbReference type="PROSITE" id="PS51786">
    <property type="entry name" value="LON_PROTEOLYTIC"/>
    <property type="match status" value="1"/>
</dbReference>